<dbReference type="RefSeq" id="WP_026991838.1">
    <property type="nucleotide sequence ID" value="NZ_JRLY01000004.1"/>
</dbReference>
<organism evidence="2 3">
    <name type="scientific">Flavobacterium subsaxonicum WB 4.1-42 = DSM 21790</name>
    <dbReference type="NCBI Taxonomy" id="1121898"/>
    <lineage>
        <taxon>Bacteria</taxon>
        <taxon>Pseudomonadati</taxon>
        <taxon>Bacteroidota</taxon>
        <taxon>Flavobacteriia</taxon>
        <taxon>Flavobacteriales</taxon>
        <taxon>Flavobacteriaceae</taxon>
        <taxon>Flavobacterium</taxon>
    </lineage>
</organism>
<reference evidence="2 3" key="1">
    <citation type="submission" date="2013-09" db="EMBL/GenBank/DDBJ databases">
        <authorList>
            <person name="Zeng Z."/>
            <person name="Chen C."/>
        </authorList>
    </citation>
    <scope>NUCLEOTIDE SEQUENCE [LARGE SCALE GENOMIC DNA]</scope>
    <source>
        <strain evidence="2 3">WB 4.1-42</strain>
    </source>
</reference>
<feature type="signal peptide" evidence="1">
    <location>
        <begin position="1"/>
        <end position="18"/>
    </location>
</feature>
<dbReference type="EMBL" id="JRLY01000004">
    <property type="protein sequence ID" value="KGO93584.1"/>
    <property type="molecule type" value="Genomic_DNA"/>
</dbReference>
<name>A0A0A2MMP5_9FLAO</name>
<sequence length="133" mass="14691">MKKLLTIAALAFGCLCHAQQVPQILQAAVNESRVDDGLLKPTLSPKLTYYSKNYTEVFGRLIYSIDAQNSGGRTVYVGANDKFYYNNINFISDMPIAGQFPTYSFNDANFVGAVLSVLGGKDMTKALTWSFKK</sequence>
<proteinExistence type="predicted"/>
<comment type="caution">
    <text evidence="2">The sequence shown here is derived from an EMBL/GenBank/DDBJ whole genome shotgun (WGS) entry which is preliminary data.</text>
</comment>
<protein>
    <submittedName>
        <fullName evidence="2">Uncharacterized protein</fullName>
    </submittedName>
</protein>
<dbReference type="Proteomes" id="UP000030111">
    <property type="component" value="Unassembled WGS sequence"/>
</dbReference>
<keyword evidence="3" id="KW-1185">Reference proteome</keyword>
<evidence type="ECO:0000313" key="3">
    <source>
        <dbReference type="Proteomes" id="UP000030111"/>
    </source>
</evidence>
<gene>
    <name evidence="2" type="ORF">Q766_06340</name>
</gene>
<feature type="chain" id="PRO_5002003597" evidence="1">
    <location>
        <begin position="19"/>
        <end position="133"/>
    </location>
</feature>
<dbReference type="AlphaFoldDB" id="A0A0A2MMP5"/>
<dbReference type="OrthoDB" id="1376909at2"/>
<accession>A0A0A2MMP5</accession>
<evidence type="ECO:0000256" key="1">
    <source>
        <dbReference type="SAM" id="SignalP"/>
    </source>
</evidence>
<evidence type="ECO:0000313" key="2">
    <source>
        <dbReference type="EMBL" id="KGO93584.1"/>
    </source>
</evidence>
<keyword evidence="1" id="KW-0732">Signal</keyword>
<dbReference type="eggNOG" id="ENOG5030R49">
    <property type="taxonomic scope" value="Bacteria"/>
</dbReference>